<dbReference type="InterPro" id="IPR027417">
    <property type="entry name" value="P-loop_NTPase"/>
</dbReference>
<dbReference type="PROSITE" id="PS50893">
    <property type="entry name" value="ABC_TRANSPORTER_2"/>
    <property type="match status" value="1"/>
</dbReference>
<sequence length="257" mass="27408">MKTAAPLLQGKDVWFHRNGRAVLQGADLGLGPGELVSLLGANGAGKTTLLRLLLGFERPKAGEVRLGQAALRDLSRRAIARAVAYVPQSHVAPFPYRVREVIGLGRLAVTGLFRAPGPADRDAVAATMARLGIAHLADRPYTEISGGERQLALIGRALAQEAGLLVMDEPLTGLDYGNQLRLLDRLAELAESGLGILMTTHAPDLAAMVSTRVAVLINGRIAADGPPETVVTDAMIERLYGVTPRRTPKRVFARPRP</sequence>
<gene>
    <name evidence="6" type="ORF">SAMN04244559_03047</name>
</gene>
<dbReference type="Gene3D" id="3.40.50.300">
    <property type="entry name" value="P-loop containing nucleotide triphosphate hydrolases"/>
    <property type="match status" value="1"/>
</dbReference>
<evidence type="ECO:0000313" key="7">
    <source>
        <dbReference type="Proteomes" id="UP000182983"/>
    </source>
</evidence>
<feature type="domain" description="ABC transporter" evidence="5">
    <location>
        <begin position="8"/>
        <end position="243"/>
    </location>
</feature>
<comment type="similarity">
    <text evidence="1">Belongs to the ABC transporter superfamily.</text>
</comment>
<organism evidence="6 7">
    <name type="scientific">Magnetospirillum fulvum</name>
    <name type="common">Rhodospirillum fulvum</name>
    <dbReference type="NCBI Taxonomy" id="1082"/>
    <lineage>
        <taxon>Bacteria</taxon>
        <taxon>Pseudomonadati</taxon>
        <taxon>Pseudomonadota</taxon>
        <taxon>Alphaproteobacteria</taxon>
        <taxon>Rhodospirillales</taxon>
        <taxon>Rhodospirillaceae</taxon>
        <taxon>Magnetospirillum</taxon>
    </lineage>
</organism>
<dbReference type="EMBL" id="FNWO01000015">
    <property type="protein sequence ID" value="SEH58443.1"/>
    <property type="molecule type" value="Genomic_DNA"/>
</dbReference>
<evidence type="ECO:0000256" key="4">
    <source>
        <dbReference type="ARBA" id="ARBA00022840"/>
    </source>
</evidence>
<dbReference type="RefSeq" id="WP_074770078.1">
    <property type="nucleotide sequence ID" value="NZ_FNWO01000015.1"/>
</dbReference>
<evidence type="ECO:0000256" key="1">
    <source>
        <dbReference type="ARBA" id="ARBA00005417"/>
    </source>
</evidence>
<keyword evidence="7" id="KW-1185">Reference proteome</keyword>
<dbReference type="InterPro" id="IPR003439">
    <property type="entry name" value="ABC_transporter-like_ATP-bd"/>
</dbReference>
<dbReference type="FunFam" id="3.40.50.300:FF:000134">
    <property type="entry name" value="Iron-enterobactin ABC transporter ATP-binding protein"/>
    <property type="match status" value="1"/>
</dbReference>
<dbReference type="PANTHER" id="PTHR42794:SF2">
    <property type="entry name" value="ABC TRANSPORTER ATP-BINDING PROTEIN"/>
    <property type="match status" value="1"/>
</dbReference>
<keyword evidence="3" id="KW-0547">Nucleotide-binding</keyword>
<dbReference type="InterPro" id="IPR017871">
    <property type="entry name" value="ABC_transporter-like_CS"/>
</dbReference>
<dbReference type="GO" id="GO:0016887">
    <property type="term" value="F:ATP hydrolysis activity"/>
    <property type="evidence" value="ECO:0007669"/>
    <property type="project" value="InterPro"/>
</dbReference>
<keyword evidence="2" id="KW-0813">Transport</keyword>
<evidence type="ECO:0000313" key="6">
    <source>
        <dbReference type="EMBL" id="SEH58443.1"/>
    </source>
</evidence>
<dbReference type="InterPro" id="IPR003593">
    <property type="entry name" value="AAA+_ATPase"/>
</dbReference>
<dbReference type="GO" id="GO:0005524">
    <property type="term" value="F:ATP binding"/>
    <property type="evidence" value="ECO:0007669"/>
    <property type="project" value="UniProtKB-KW"/>
</dbReference>
<dbReference type="CDD" id="cd03214">
    <property type="entry name" value="ABC_Iron-Siderophores_B12_Hemin"/>
    <property type="match status" value="1"/>
</dbReference>
<dbReference type="SMART" id="SM00382">
    <property type="entry name" value="AAA"/>
    <property type="match status" value="1"/>
</dbReference>
<evidence type="ECO:0000259" key="5">
    <source>
        <dbReference type="PROSITE" id="PS50893"/>
    </source>
</evidence>
<evidence type="ECO:0000256" key="2">
    <source>
        <dbReference type="ARBA" id="ARBA00022448"/>
    </source>
</evidence>
<accession>A0A1H6J8T9</accession>
<dbReference type="AlphaFoldDB" id="A0A1H6J8T9"/>
<dbReference type="PROSITE" id="PS00211">
    <property type="entry name" value="ABC_TRANSPORTER_1"/>
    <property type="match status" value="1"/>
</dbReference>
<dbReference type="SUPFAM" id="SSF52540">
    <property type="entry name" value="P-loop containing nucleoside triphosphate hydrolases"/>
    <property type="match status" value="1"/>
</dbReference>
<proteinExistence type="inferred from homology"/>
<protein>
    <submittedName>
        <fullName evidence="6">Iron complex transport system ATP-binding protein</fullName>
    </submittedName>
</protein>
<reference evidence="7" key="1">
    <citation type="submission" date="2016-10" db="EMBL/GenBank/DDBJ databases">
        <authorList>
            <person name="Varghese N."/>
            <person name="Submissions S."/>
        </authorList>
    </citation>
    <scope>NUCLEOTIDE SEQUENCE [LARGE SCALE GENOMIC DNA]</scope>
    <source>
        <strain evidence="7">DSM 13234</strain>
    </source>
</reference>
<name>A0A1H6J8T9_MAGFU</name>
<dbReference type="Pfam" id="PF00005">
    <property type="entry name" value="ABC_tran"/>
    <property type="match status" value="1"/>
</dbReference>
<dbReference type="OrthoDB" id="9780942at2"/>
<dbReference type="PANTHER" id="PTHR42794">
    <property type="entry name" value="HEMIN IMPORT ATP-BINDING PROTEIN HMUV"/>
    <property type="match status" value="1"/>
</dbReference>
<evidence type="ECO:0000256" key="3">
    <source>
        <dbReference type="ARBA" id="ARBA00022741"/>
    </source>
</evidence>
<keyword evidence="4 6" id="KW-0067">ATP-binding</keyword>
<dbReference type="Proteomes" id="UP000182983">
    <property type="component" value="Unassembled WGS sequence"/>
</dbReference>